<dbReference type="Proteomes" id="UP001454036">
    <property type="component" value="Unassembled WGS sequence"/>
</dbReference>
<organism evidence="2 3">
    <name type="scientific">Lithospermum erythrorhizon</name>
    <name type="common">Purple gromwell</name>
    <name type="synonym">Lithospermum officinale var. erythrorhizon</name>
    <dbReference type="NCBI Taxonomy" id="34254"/>
    <lineage>
        <taxon>Eukaryota</taxon>
        <taxon>Viridiplantae</taxon>
        <taxon>Streptophyta</taxon>
        <taxon>Embryophyta</taxon>
        <taxon>Tracheophyta</taxon>
        <taxon>Spermatophyta</taxon>
        <taxon>Magnoliopsida</taxon>
        <taxon>eudicotyledons</taxon>
        <taxon>Gunneridae</taxon>
        <taxon>Pentapetalae</taxon>
        <taxon>asterids</taxon>
        <taxon>lamiids</taxon>
        <taxon>Boraginales</taxon>
        <taxon>Boraginaceae</taxon>
        <taxon>Boraginoideae</taxon>
        <taxon>Lithospermeae</taxon>
        <taxon>Lithospermum</taxon>
    </lineage>
</organism>
<proteinExistence type="predicted"/>
<name>A0AAV3PN56_LITER</name>
<feature type="compositionally biased region" description="Polar residues" evidence="1">
    <location>
        <begin position="8"/>
        <end position="17"/>
    </location>
</feature>
<reference evidence="2 3" key="1">
    <citation type="submission" date="2024-01" db="EMBL/GenBank/DDBJ databases">
        <title>The complete chloroplast genome sequence of Lithospermum erythrorhizon: insights into the phylogenetic relationship among Boraginaceae species and the maternal lineages of purple gromwells.</title>
        <authorList>
            <person name="Okada T."/>
            <person name="Watanabe K."/>
        </authorList>
    </citation>
    <scope>NUCLEOTIDE SEQUENCE [LARGE SCALE GENOMIC DNA]</scope>
</reference>
<evidence type="ECO:0000313" key="2">
    <source>
        <dbReference type="EMBL" id="GAA0152670.1"/>
    </source>
</evidence>
<accession>A0AAV3PN56</accession>
<dbReference type="InterPro" id="IPR008480">
    <property type="entry name" value="DUF761_pln"/>
</dbReference>
<gene>
    <name evidence="2" type="ORF">LIER_37537</name>
</gene>
<comment type="caution">
    <text evidence="2">The sequence shown here is derived from an EMBL/GenBank/DDBJ whole genome shotgun (WGS) entry which is preliminary data.</text>
</comment>
<sequence length="135" mass="15954">MLRMVVSGRSNKSSNNMRVAKHKRHETLDSTWRMITEGRNMKNTNTFQSLDDENHTIINSSVRQNSFFRKSATFKDRTNVLHEPPAILLRKEPSLGKEELNLRVEAFINKFNEEMRLQRQESLQRYMEMVKRGAN</sequence>
<evidence type="ECO:0008006" key="4">
    <source>
        <dbReference type="Google" id="ProtNLM"/>
    </source>
</evidence>
<dbReference type="AlphaFoldDB" id="A0AAV3PN56"/>
<dbReference type="PANTHER" id="PTHR33098">
    <property type="entry name" value="COTTON FIBER (DUF761)"/>
    <property type="match status" value="1"/>
</dbReference>
<dbReference type="PANTHER" id="PTHR33098:SF109">
    <property type="entry name" value="OS07G0563400 PROTEIN"/>
    <property type="match status" value="1"/>
</dbReference>
<dbReference type="EMBL" id="BAABME010018117">
    <property type="protein sequence ID" value="GAA0152670.1"/>
    <property type="molecule type" value="Genomic_DNA"/>
</dbReference>
<evidence type="ECO:0000256" key="1">
    <source>
        <dbReference type="SAM" id="MobiDB-lite"/>
    </source>
</evidence>
<feature type="region of interest" description="Disordered" evidence="1">
    <location>
        <begin position="1"/>
        <end position="24"/>
    </location>
</feature>
<dbReference type="Pfam" id="PF05553">
    <property type="entry name" value="DUF761"/>
    <property type="match status" value="1"/>
</dbReference>
<evidence type="ECO:0000313" key="3">
    <source>
        <dbReference type="Proteomes" id="UP001454036"/>
    </source>
</evidence>
<protein>
    <recommendedName>
        <fullName evidence="4">Cotton fiber protein</fullName>
    </recommendedName>
</protein>
<keyword evidence="3" id="KW-1185">Reference proteome</keyword>